<dbReference type="Proteomes" id="UP001064632">
    <property type="component" value="Chromosome"/>
</dbReference>
<dbReference type="GO" id="GO:0016787">
    <property type="term" value="F:hydrolase activity"/>
    <property type="evidence" value="ECO:0007669"/>
    <property type="project" value="UniProtKB-KW"/>
</dbReference>
<accession>A0ABY6BF86</accession>
<name>A0ABY6BF86_9GAMM</name>
<sequence length="392" mass="42113">MIPLFRPIGAALCALASLTAVAHEHAKPAVRPALGASVAIAPDGRVWWVGASGEHVVVRRAAAVGAPFDAPRTVNAEPETIAADGENRPKIALGKDGAIYLSWTHPRGQPYSGDIRFSRSLDQGETFSPPATVHRDRQEITHRFDALAVDGQGRVAVAWIDKRDRSAAAGRGETYAGAAIYAAWSRDGGEHFEPEVRVADHSCECCRIAAATAPDGTVWLLWRQLFDGGVRDHAWARLDAASKTPPVVLRATAENWRLDGCPHHGPSLAFDGEGRAHAVWFSAAKGSRVHYGSAPAGETFPSIEMAAAGASHADLAVDGDRVWIIWQQIVEDADTLQVRTSTDGGATFSPPREIARTTGPHSQPQVLVWKRKAYAAWTLPEGPQIVALETRR</sequence>
<feature type="region of interest" description="Disordered" evidence="1">
    <location>
        <begin position="341"/>
        <end position="361"/>
    </location>
</feature>
<dbReference type="InterPro" id="IPR036278">
    <property type="entry name" value="Sialidase_sf"/>
</dbReference>
<evidence type="ECO:0000313" key="4">
    <source>
        <dbReference type="Proteomes" id="UP001064632"/>
    </source>
</evidence>
<organism evidence="3 4">
    <name type="scientific">Tahibacter amnicola</name>
    <dbReference type="NCBI Taxonomy" id="2976241"/>
    <lineage>
        <taxon>Bacteria</taxon>
        <taxon>Pseudomonadati</taxon>
        <taxon>Pseudomonadota</taxon>
        <taxon>Gammaproteobacteria</taxon>
        <taxon>Lysobacterales</taxon>
        <taxon>Rhodanobacteraceae</taxon>
        <taxon>Tahibacter</taxon>
    </lineage>
</organism>
<protein>
    <submittedName>
        <fullName evidence="3">Glycoside hydrolase</fullName>
    </submittedName>
</protein>
<keyword evidence="4" id="KW-1185">Reference proteome</keyword>
<evidence type="ECO:0000256" key="2">
    <source>
        <dbReference type="SAM" id="SignalP"/>
    </source>
</evidence>
<gene>
    <name evidence="3" type="ORF">N4264_02445</name>
</gene>
<feature type="signal peptide" evidence="2">
    <location>
        <begin position="1"/>
        <end position="22"/>
    </location>
</feature>
<dbReference type="Gene3D" id="2.120.10.10">
    <property type="match status" value="1"/>
</dbReference>
<proteinExistence type="predicted"/>
<dbReference type="EMBL" id="CP104694">
    <property type="protein sequence ID" value="UXI68534.1"/>
    <property type="molecule type" value="Genomic_DNA"/>
</dbReference>
<keyword evidence="2" id="KW-0732">Signal</keyword>
<dbReference type="RefSeq" id="WP_261695493.1">
    <property type="nucleotide sequence ID" value="NZ_CP104694.1"/>
</dbReference>
<evidence type="ECO:0000256" key="1">
    <source>
        <dbReference type="SAM" id="MobiDB-lite"/>
    </source>
</evidence>
<keyword evidence="3" id="KW-0378">Hydrolase</keyword>
<dbReference type="SUPFAM" id="SSF50939">
    <property type="entry name" value="Sialidases"/>
    <property type="match status" value="1"/>
</dbReference>
<feature type="chain" id="PRO_5045425849" evidence="2">
    <location>
        <begin position="23"/>
        <end position="392"/>
    </location>
</feature>
<reference evidence="3" key="1">
    <citation type="submission" date="2022-09" db="EMBL/GenBank/DDBJ databases">
        <title>Tahibacter sp. nov., isolated from a fresh water.</title>
        <authorList>
            <person name="Baek J.H."/>
            <person name="Lee J.K."/>
            <person name="Kim J.M."/>
            <person name="Jeon C.O."/>
        </authorList>
    </citation>
    <scope>NUCLEOTIDE SEQUENCE</scope>
    <source>
        <strain evidence="3">W38</strain>
    </source>
</reference>
<dbReference type="CDD" id="cd15482">
    <property type="entry name" value="Sialidase_non-viral"/>
    <property type="match status" value="1"/>
</dbReference>
<evidence type="ECO:0000313" key="3">
    <source>
        <dbReference type="EMBL" id="UXI68534.1"/>
    </source>
</evidence>